<evidence type="ECO:0000313" key="1">
    <source>
        <dbReference type="EMBL" id="OEU11381.1"/>
    </source>
</evidence>
<organism evidence="1 2">
    <name type="scientific">Fragilariopsis cylindrus CCMP1102</name>
    <dbReference type="NCBI Taxonomy" id="635003"/>
    <lineage>
        <taxon>Eukaryota</taxon>
        <taxon>Sar</taxon>
        <taxon>Stramenopiles</taxon>
        <taxon>Ochrophyta</taxon>
        <taxon>Bacillariophyta</taxon>
        <taxon>Bacillariophyceae</taxon>
        <taxon>Bacillariophycidae</taxon>
        <taxon>Bacillariales</taxon>
        <taxon>Bacillariaceae</taxon>
        <taxon>Fragilariopsis</taxon>
    </lineage>
</organism>
<proteinExistence type="predicted"/>
<dbReference type="InParanoid" id="A0A1E7EZN2"/>
<evidence type="ECO:0000313" key="2">
    <source>
        <dbReference type="Proteomes" id="UP000095751"/>
    </source>
</evidence>
<gene>
    <name evidence="1" type="ORF">FRACYDRAFT_245836</name>
</gene>
<dbReference type="AlphaFoldDB" id="A0A1E7EZN2"/>
<dbReference type="Proteomes" id="UP000095751">
    <property type="component" value="Unassembled WGS sequence"/>
</dbReference>
<protein>
    <submittedName>
        <fullName evidence="1">Uncharacterized protein</fullName>
    </submittedName>
</protein>
<sequence>MNKILDGINLYFDGDKALKSKDYISAIEKYTMAIDIGMNNPIIISIIEKQQQQQQQQQKKKASELSLHTSIDSFIILQEAYQIKRGNSKDDDGSIRDELHVLESLFDLLEIDDANNNKRRKNKPIMDVNKRRTLGFRLTKLQQQAIK</sequence>
<dbReference type="EMBL" id="KV784368">
    <property type="protein sequence ID" value="OEU11381.1"/>
    <property type="molecule type" value="Genomic_DNA"/>
</dbReference>
<keyword evidence="2" id="KW-1185">Reference proteome</keyword>
<name>A0A1E7EZN2_9STRA</name>
<reference evidence="1 2" key="1">
    <citation type="submission" date="2016-09" db="EMBL/GenBank/DDBJ databases">
        <title>Extensive genetic diversity and differential bi-allelic expression allows diatom success in the polar Southern Ocean.</title>
        <authorList>
            <consortium name="DOE Joint Genome Institute"/>
            <person name="Mock T."/>
            <person name="Otillar R.P."/>
            <person name="Strauss J."/>
            <person name="Dupont C."/>
            <person name="Frickenhaus S."/>
            <person name="Maumus F."/>
            <person name="Mcmullan M."/>
            <person name="Sanges R."/>
            <person name="Schmutz J."/>
            <person name="Toseland A."/>
            <person name="Valas R."/>
            <person name="Veluchamy A."/>
            <person name="Ward B.J."/>
            <person name="Allen A."/>
            <person name="Barry K."/>
            <person name="Falciatore A."/>
            <person name="Ferrante M."/>
            <person name="Fortunato A.E."/>
            <person name="Gloeckner G."/>
            <person name="Gruber A."/>
            <person name="Hipkin R."/>
            <person name="Janech M."/>
            <person name="Kroth P."/>
            <person name="Leese F."/>
            <person name="Lindquist E."/>
            <person name="Lyon B.R."/>
            <person name="Martin J."/>
            <person name="Mayer C."/>
            <person name="Parker M."/>
            <person name="Quesneville H."/>
            <person name="Raymond J."/>
            <person name="Uhlig C."/>
            <person name="Valentin K.U."/>
            <person name="Worden A.Z."/>
            <person name="Armbrust E.V."/>
            <person name="Bowler C."/>
            <person name="Green B."/>
            <person name="Moulton V."/>
            <person name="Van Oosterhout C."/>
            <person name="Grigoriev I."/>
        </authorList>
    </citation>
    <scope>NUCLEOTIDE SEQUENCE [LARGE SCALE GENOMIC DNA]</scope>
    <source>
        <strain evidence="1 2">CCMP1102</strain>
    </source>
</reference>
<accession>A0A1E7EZN2</accession>
<dbReference type="KEGG" id="fcy:FRACYDRAFT_245836"/>